<sequence>MAQLYGALAAVLGPDPGRALRALPFGANADAVHRRLLIEDSDEVTLTHLRTVARLCGGVDPTALNALHARRRAAALAVRPGQSVRAVAITPCWRMVVGHGENTATETSLTLSPTHGLPILPGSALKGLAAAQARVTAPQRIGRLFGAPRPGTGTDEPAMGAVVFLDAFPLTPPTVVVDTLAPHVPPYYNSGNSTGVPDRPPAEYHNPVPVRFLAVAATPFEALLIGPDAEVTQAADLLATALDELGIGGKTAAGYGYCTAEITALSAEHAP</sequence>
<dbReference type="InterPro" id="IPR010172">
    <property type="entry name" value="CRISPR-assoc_prot_TM1791"/>
</dbReference>
<dbReference type="Proteomes" id="UP000256269">
    <property type="component" value="Unassembled WGS sequence"/>
</dbReference>
<evidence type="ECO:0000256" key="1">
    <source>
        <dbReference type="ARBA" id="ARBA00023118"/>
    </source>
</evidence>
<evidence type="ECO:0000313" key="5">
    <source>
        <dbReference type="Proteomes" id="UP000256269"/>
    </source>
</evidence>
<reference evidence="4 5" key="1">
    <citation type="submission" date="2018-08" db="EMBL/GenBank/DDBJ databases">
        <title>Genomic Encyclopedia of Archaeal and Bacterial Type Strains, Phase II (KMG-II): from individual species to whole genera.</title>
        <authorList>
            <person name="Goeker M."/>
        </authorList>
    </citation>
    <scope>NUCLEOTIDE SEQUENCE [LARGE SCALE GENOMIC DNA]</scope>
    <source>
        <strain evidence="4 5">DSM 45791</strain>
    </source>
</reference>
<evidence type="ECO:0000256" key="2">
    <source>
        <dbReference type="ARBA" id="ARBA00093789"/>
    </source>
</evidence>
<evidence type="ECO:0000259" key="3">
    <source>
        <dbReference type="Pfam" id="PF03787"/>
    </source>
</evidence>
<keyword evidence="1" id="KW-0051">Antiviral defense</keyword>
<protein>
    <submittedName>
        <fullName evidence="4">CRISPR-associated protein Cmr6</fullName>
    </submittedName>
</protein>
<dbReference type="InterPro" id="IPR005537">
    <property type="entry name" value="RAMP_III_fam"/>
</dbReference>
<dbReference type="Pfam" id="PF03787">
    <property type="entry name" value="RAMPs"/>
    <property type="match status" value="1"/>
</dbReference>
<keyword evidence="5" id="KW-1185">Reference proteome</keyword>
<proteinExistence type="predicted"/>
<dbReference type="PANTHER" id="PTHR39965">
    <property type="entry name" value="CRISPR SYSTEM CMR SUBUNIT CMR6"/>
    <property type="match status" value="1"/>
</dbReference>
<name>A0A3E0HLJ8_9PSEU</name>
<dbReference type="RefSeq" id="WP_116175945.1">
    <property type="nucleotide sequence ID" value="NZ_CP144375.1"/>
</dbReference>
<feature type="domain" description="CRISPR type III-associated protein" evidence="3">
    <location>
        <begin position="95"/>
        <end position="258"/>
    </location>
</feature>
<dbReference type="AlphaFoldDB" id="A0A3E0HLJ8"/>
<gene>
    <name evidence="4" type="ORF">BCF44_106509</name>
</gene>
<accession>A0A3E0HLJ8</accession>
<organism evidence="4 5">
    <name type="scientific">Kutzneria buriramensis</name>
    <dbReference type="NCBI Taxonomy" id="1045776"/>
    <lineage>
        <taxon>Bacteria</taxon>
        <taxon>Bacillati</taxon>
        <taxon>Actinomycetota</taxon>
        <taxon>Actinomycetes</taxon>
        <taxon>Pseudonocardiales</taxon>
        <taxon>Pseudonocardiaceae</taxon>
        <taxon>Kutzneria</taxon>
    </lineage>
</organism>
<evidence type="ECO:0000313" key="4">
    <source>
        <dbReference type="EMBL" id="REH47344.1"/>
    </source>
</evidence>
<dbReference type="OrthoDB" id="9813956at2"/>
<comment type="subunit">
    <text evidence="2">Part of the Csm effector complex that includes Cas10, Csm2, Csm3, Csm4 and Csm5.</text>
</comment>
<dbReference type="PANTHER" id="PTHR39965:SF1">
    <property type="entry name" value="CRISPR SYSTEM CMR SUBUNIT CMR6"/>
    <property type="match status" value="1"/>
</dbReference>
<comment type="caution">
    <text evidence="4">The sequence shown here is derived from an EMBL/GenBank/DDBJ whole genome shotgun (WGS) entry which is preliminary data.</text>
</comment>
<dbReference type="NCBIfam" id="TIGR01898">
    <property type="entry name" value="cas_TM1791_cmr6"/>
    <property type="match status" value="1"/>
</dbReference>
<dbReference type="EMBL" id="QUNO01000006">
    <property type="protein sequence ID" value="REH47344.1"/>
    <property type="molecule type" value="Genomic_DNA"/>
</dbReference>
<dbReference type="GO" id="GO:0051607">
    <property type="term" value="P:defense response to virus"/>
    <property type="evidence" value="ECO:0007669"/>
    <property type="project" value="UniProtKB-KW"/>
</dbReference>